<dbReference type="AlphaFoldDB" id="A0A1F4WKG2"/>
<evidence type="ECO:0000313" key="3">
    <source>
        <dbReference type="Proteomes" id="UP000179113"/>
    </source>
</evidence>
<dbReference type="InterPro" id="IPR017853">
    <property type="entry name" value="GH"/>
</dbReference>
<accession>A0A1F4WKG2</accession>
<evidence type="ECO:0000313" key="2">
    <source>
        <dbReference type="EMBL" id="OGC69914.1"/>
    </source>
</evidence>
<reference evidence="2 3" key="1">
    <citation type="journal article" date="2016" name="Nat. Commun.">
        <title>Thousands of microbial genomes shed light on interconnected biogeochemical processes in an aquifer system.</title>
        <authorList>
            <person name="Anantharaman K."/>
            <person name="Brown C.T."/>
            <person name="Hug L.A."/>
            <person name="Sharon I."/>
            <person name="Castelle C.J."/>
            <person name="Probst A.J."/>
            <person name="Thomas B.C."/>
            <person name="Singh A."/>
            <person name="Wilkins M.J."/>
            <person name="Karaoz U."/>
            <person name="Brodie E.L."/>
            <person name="Williams K.H."/>
            <person name="Hubbard S.S."/>
            <person name="Banfield J.F."/>
        </authorList>
    </citation>
    <scope>NUCLEOTIDE SEQUENCE [LARGE SCALE GENOMIC DNA]</scope>
</reference>
<protein>
    <recommendedName>
        <fullName evidence="4">Glycoside hydrolase family 5 domain-containing protein</fullName>
    </recommendedName>
</protein>
<comment type="caution">
    <text evidence="2">The sequence shown here is derived from an EMBL/GenBank/DDBJ whole genome shotgun (WGS) entry which is preliminary data.</text>
</comment>
<gene>
    <name evidence="2" type="ORF">A2415_00120</name>
</gene>
<organism evidence="2 3">
    <name type="scientific">candidate division WWE3 bacterium RIFOXYC1_FULL_39_7</name>
    <dbReference type="NCBI Taxonomy" id="1802643"/>
    <lineage>
        <taxon>Bacteria</taxon>
        <taxon>Katanobacteria</taxon>
    </lineage>
</organism>
<proteinExistence type="predicted"/>
<evidence type="ECO:0008006" key="4">
    <source>
        <dbReference type="Google" id="ProtNLM"/>
    </source>
</evidence>
<dbReference type="SUPFAM" id="SSF51445">
    <property type="entry name" value="(Trans)glycosidases"/>
    <property type="match status" value="1"/>
</dbReference>
<dbReference type="InterPro" id="IPR055151">
    <property type="entry name" value="GH113"/>
</dbReference>
<keyword evidence="1" id="KW-0732">Signal</keyword>
<dbReference type="Pfam" id="PF22612">
    <property type="entry name" value="GH113"/>
    <property type="match status" value="1"/>
</dbReference>
<dbReference type="EMBL" id="MEWA01000015">
    <property type="protein sequence ID" value="OGC69914.1"/>
    <property type="molecule type" value="Genomic_DNA"/>
</dbReference>
<dbReference type="CDD" id="cd19608">
    <property type="entry name" value="GH113_mannanase-like"/>
    <property type="match status" value="1"/>
</dbReference>
<feature type="signal peptide" evidence="1">
    <location>
        <begin position="1"/>
        <end position="24"/>
    </location>
</feature>
<dbReference type="Proteomes" id="UP000179113">
    <property type="component" value="Unassembled WGS sequence"/>
</dbReference>
<dbReference type="Gene3D" id="3.20.20.80">
    <property type="entry name" value="Glycosidases"/>
    <property type="match status" value="1"/>
</dbReference>
<sequence>MIKLALKIFLIASLVLSTQIPSFAAISDWQRGFTIRLIDQSFSEVDATLNDLKALGVNYVTITPGWITDSRTSSNVDRKDRTPTDQLLIYTIDKAHSLGMHVMLKPHLDIKSGLWRANLNPANLNKFFQNYSKMILHYANICQQHDVELFSIGAELVLLTQNTSNLPKWNSLIDNVRAIYKGKLTYSANADVGGYNETRLPFANKLDYFGISMYRPVSNTNEPTVESMIKAWAGIDKTYVSQVIQDYGKPVIFTEIGYRSVDGASVRPWDYSSTPTVDQQEQADLYKAFFEYWKGKQYFYGVHFWDWSVEPNAGGPTDKSFNIQNKLAEETARYYFNSADSTVDTTANTSLFKNLAFATDSLEKSKLVYSDRTYVFTDVPAEIYGAEYVLGLNSDKSVTIQNYLTFDASQDLTLMVAYDARATSLPDWLKNWNLTNLLIKTNDTNFKVYTKEYPAGQIILGGNKAAPASGAGSNYIVIASTTYIAPPIVTAPIPTNDQTLPITDAQYQITVSNPQDGAEISGEKKIKARIENLSPDEYDIILSSNFTGNILMENGTDGLYKQVKMDFDSWGAYGRGPHQVTLTAKDKQGKLLDSKIVTFEVKL</sequence>
<name>A0A1F4WKG2_UNCKA</name>
<feature type="chain" id="PRO_5009515079" description="Glycoside hydrolase family 5 domain-containing protein" evidence="1">
    <location>
        <begin position="25"/>
        <end position="603"/>
    </location>
</feature>
<evidence type="ECO:0000256" key="1">
    <source>
        <dbReference type="SAM" id="SignalP"/>
    </source>
</evidence>